<dbReference type="AlphaFoldDB" id="A0AAX4JAY1"/>
<dbReference type="GeneID" id="90540938"/>
<proteinExistence type="predicted"/>
<dbReference type="PANTHER" id="PTHR46042">
    <property type="entry name" value="DIPHTHINE METHYLTRANSFERASE"/>
    <property type="match status" value="1"/>
</dbReference>
<dbReference type="GO" id="GO:0017183">
    <property type="term" value="P:protein histidyl modification to diphthamide"/>
    <property type="evidence" value="ECO:0007669"/>
    <property type="project" value="TreeGrafter"/>
</dbReference>
<dbReference type="InterPro" id="IPR015943">
    <property type="entry name" value="WD40/YVTN_repeat-like_dom_sf"/>
</dbReference>
<protein>
    <submittedName>
        <fullName evidence="4">WD40 repeat domain-containing protein</fullName>
    </submittedName>
</protein>
<keyword evidence="5" id="KW-1185">Reference proteome</keyword>
<dbReference type="SUPFAM" id="SSF50978">
    <property type="entry name" value="WD40 repeat-like"/>
    <property type="match status" value="1"/>
</dbReference>
<dbReference type="InterPro" id="IPR052415">
    <property type="entry name" value="Diphthine_MTase"/>
</dbReference>
<dbReference type="EMBL" id="CP142728">
    <property type="protein sequence ID" value="WUR03132.1"/>
    <property type="molecule type" value="Genomic_DNA"/>
</dbReference>
<comment type="pathway">
    <text evidence="3">Protein modification.</text>
</comment>
<dbReference type="RefSeq" id="XP_065329277.1">
    <property type="nucleotide sequence ID" value="XM_065473205.1"/>
</dbReference>
<keyword evidence="1" id="KW-0853">WD repeat</keyword>
<dbReference type="Proteomes" id="UP001334084">
    <property type="component" value="Chromosome 3"/>
</dbReference>
<reference evidence="4" key="1">
    <citation type="journal article" date="2024" name="BMC Genomics">
        <title>Functional annotation of a divergent genome using sequence and structure-based similarity.</title>
        <authorList>
            <person name="Svedberg D."/>
            <person name="Winiger R.R."/>
            <person name="Berg A."/>
            <person name="Sharma H."/>
            <person name="Tellgren-Roth C."/>
            <person name="Debrunner-Vossbrinck B.A."/>
            <person name="Vossbrinck C.R."/>
            <person name="Barandun J."/>
        </authorList>
    </citation>
    <scope>NUCLEOTIDE SEQUENCE</scope>
    <source>
        <strain evidence="4">Illinois isolate</strain>
    </source>
</reference>
<sequence length="268" mass="30687">MVLVKSFPTSSCVGVILIHQDKIFTGSYDYSSSSRFGNIQLYSSDMSLIRTQETSGILDLKIHSSFLYAATSNSLLKFNLSLDLLKEVSTPHMNTFIYINISSSRLYICTSNGSITVYSPDLVFLYSLQVSNDILWTCTLYNSLLLCGGECSTLFFIKDKEVIKKMKFEQGICSLLVERDIVMVGSYDEHVYKIFIDRIIEKKKIGGGIWRIIKKNEKFYMSCMYEGIKILGEKNYSKGELVYGIDVNEEYIIYSSFYNKVIYKIKIN</sequence>
<dbReference type="InterPro" id="IPR036322">
    <property type="entry name" value="WD40_repeat_dom_sf"/>
</dbReference>
<dbReference type="Gene3D" id="2.130.10.10">
    <property type="entry name" value="YVTN repeat-like/Quinoprotein amine dehydrogenase"/>
    <property type="match status" value="1"/>
</dbReference>
<organism evidence="4 5">
    <name type="scientific">Vairimorpha necatrix</name>
    <dbReference type="NCBI Taxonomy" id="6039"/>
    <lineage>
        <taxon>Eukaryota</taxon>
        <taxon>Fungi</taxon>
        <taxon>Fungi incertae sedis</taxon>
        <taxon>Microsporidia</taxon>
        <taxon>Nosematidae</taxon>
        <taxon>Vairimorpha</taxon>
    </lineage>
</organism>
<dbReference type="GO" id="GO:0061685">
    <property type="term" value="F:diphthine methylesterase activity"/>
    <property type="evidence" value="ECO:0007669"/>
    <property type="project" value="TreeGrafter"/>
</dbReference>
<dbReference type="KEGG" id="vnx:VNE69_03342"/>
<dbReference type="PANTHER" id="PTHR46042:SF1">
    <property type="entry name" value="DIPHTHINE METHYLTRANSFERASE"/>
    <property type="match status" value="1"/>
</dbReference>
<name>A0AAX4JAY1_9MICR</name>
<keyword evidence="2" id="KW-0677">Repeat</keyword>
<evidence type="ECO:0000256" key="3">
    <source>
        <dbReference type="ARBA" id="ARBA00043952"/>
    </source>
</evidence>
<accession>A0AAX4JAY1</accession>
<evidence type="ECO:0000313" key="4">
    <source>
        <dbReference type="EMBL" id="WUR03132.1"/>
    </source>
</evidence>
<evidence type="ECO:0000313" key="5">
    <source>
        <dbReference type="Proteomes" id="UP001334084"/>
    </source>
</evidence>
<evidence type="ECO:0000256" key="2">
    <source>
        <dbReference type="ARBA" id="ARBA00022737"/>
    </source>
</evidence>
<evidence type="ECO:0000256" key="1">
    <source>
        <dbReference type="ARBA" id="ARBA00022574"/>
    </source>
</evidence>
<dbReference type="GO" id="GO:0005737">
    <property type="term" value="C:cytoplasm"/>
    <property type="evidence" value="ECO:0007669"/>
    <property type="project" value="TreeGrafter"/>
</dbReference>
<gene>
    <name evidence="4" type="ORF">VNE69_03342</name>
</gene>